<dbReference type="PANTHER" id="PTHR37984">
    <property type="entry name" value="PROTEIN CBG26694"/>
    <property type="match status" value="1"/>
</dbReference>
<keyword evidence="3" id="KW-1185">Reference proteome</keyword>
<dbReference type="PaxDb" id="67767-A0A0J7KLX8"/>
<dbReference type="SUPFAM" id="SSF53098">
    <property type="entry name" value="Ribonuclease H-like"/>
    <property type="match status" value="1"/>
</dbReference>
<dbReference type="OrthoDB" id="6752380at2759"/>
<organism evidence="2 3">
    <name type="scientific">Lasius niger</name>
    <name type="common">Black garden ant</name>
    <dbReference type="NCBI Taxonomy" id="67767"/>
    <lineage>
        <taxon>Eukaryota</taxon>
        <taxon>Metazoa</taxon>
        <taxon>Ecdysozoa</taxon>
        <taxon>Arthropoda</taxon>
        <taxon>Hexapoda</taxon>
        <taxon>Insecta</taxon>
        <taxon>Pterygota</taxon>
        <taxon>Neoptera</taxon>
        <taxon>Endopterygota</taxon>
        <taxon>Hymenoptera</taxon>
        <taxon>Apocrita</taxon>
        <taxon>Aculeata</taxon>
        <taxon>Formicoidea</taxon>
        <taxon>Formicidae</taxon>
        <taxon>Formicinae</taxon>
        <taxon>Lasius</taxon>
        <taxon>Lasius</taxon>
    </lineage>
</organism>
<dbReference type="GO" id="GO:0015074">
    <property type="term" value="P:DNA integration"/>
    <property type="evidence" value="ECO:0007669"/>
    <property type="project" value="InterPro"/>
</dbReference>
<dbReference type="InterPro" id="IPR036397">
    <property type="entry name" value="RNaseH_sf"/>
</dbReference>
<sequence>MATPSCSPYRTKWIEVAPLRRPTAANVTRALTDRLIYRHGCPQWLISDNEKLLATFGIRHRVTPPYNSQCNPVERANRTFKTMVAQYVGRNQKTWNEHIAALQYAYNTAWHEELGNTPAHLNH</sequence>
<dbReference type="InterPro" id="IPR050951">
    <property type="entry name" value="Retrovirus_Pol_polyprotein"/>
</dbReference>
<reference evidence="2 3" key="1">
    <citation type="submission" date="2015-04" db="EMBL/GenBank/DDBJ databases">
        <title>Lasius niger genome sequencing.</title>
        <authorList>
            <person name="Konorov E.A."/>
            <person name="Nikitin M.A."/>
            <person name="Kirill M.V."/>
            <person name="Chang P."/>
        </authorList>
    </citation>
    <scope>NUCLEOTIDE SEQUENCE [LARGE SCALE GENOMIC DNA]</scope>
    <source>
        <tissue evidence="2">Whole</tissue>
    </source>
</reference>
<proteinExistence type="predicted"/>
<dbReference type="PANTHER" id="PTHR37984:SF5">
    <property type="entry name" value="PROTEIN NYNRIN-LIKE"/>
    <property type="match status" value="1"/>
</dbReference>
<protein>
    <submittedName>
        <fullName evidence="2">Reverse ribonuclease integrase</fullName>
    </submittedName>
</protein>
<dbReference type="Gene3D" id="3.30.420.10">
    <property type="entry name" value="Ribonuclease H-like superfamily/Ribonuclease H"/>
    <property type="match status" value="1"/>
</dbReference>
<dbReference type="InterPro" id="IPR012337">
    <property type="entry name" value="RNaseH-like_sf"/>
</dbReference>
<dbReference type="AlphaFoldDB" id="A0A0J7KLX8"/>
<dbReference type="InterPro" id="IPR001584">
    <property type="entry name" value="Integrase_cat-core"/>
</dbReference>
<evidence type="ECO:0000259" key="1">
    <source>
        <dbReference type="PROSITE" id="PS50994"/>
    </source>
</evidence>
<name>A0A0J7KLX8_LASNI</name>
<dbReference type="STRING" id="67767.A0A0J7KLX8"/>
<gene>
    <name evidence="2" type="ORF">RF55_8915</name>
</gene>
<dbReference type="GO" id="GO:0003676">
    <property type="term" value="F:nucleic acid binding"/>
    <property type="evidence" value="ECO:0007669"/>
    <property type="project" value="InterPro"/>
</dbReference>
<evidence type="ECO:0000313" key="2">
    <source>
        <dbReference type="EMBL" id="KMQ91244.1"/>
    </source>
</evidence>
<accession>A0A0J7KLX8</accession>
<feature type="domain" description="Integrase catalytic" evidence="1">
    <location>
        <begin position="1"/>
        <end position="123"/>
    </location>
</feature>
<comment type="caution">
    <text evidence="2">The sequence shown here is derived from an EMBL/GenBank/DDBJ whole genome shotgun (WGS) entry which is preliminary data.</text>
</comment>
<evidence type="ECO:0000313" key="3">
    <source>
        <dbReference type="Proteomes" id="UP000036403"/>
    </source>
</evidence>
<dbReference type="EMBL" id="LBMM01005736">
    <property type="protein sequence ID" value="KMQ91244.1"/>
    <property type="molecule type" value="Genomic_DNA"/>
</dbReference>
<dbReference type="PROSITE" id="PS50994">
    <property type="entry name" value="INTEGRASE"/>
    <property type="match status" value="1"/>
</dbReference>
<dbReference type="Proteomes" id="UP000036403">
    <property type="component" value="Unassembled WGS sequence"/>
</dbReference>